<evidence type="ECO:0000313" key="1">
    <source>
        <dbReference type="EMBL" id="GCE26054.1"/>
    </source>
</evidence>
<dbReference type="AlphaFoldDB" id="A0A402B3W4"/>
<proteinExistence type="predicted"/>
<gene>
    <name evidence="1" type="ORF">KDA_15380</name>
</gene>
<organism evidence="1 2">
    <name type="scientific">Dictyobacter alpinus</name>
    <dbReference type="NCBI Taxonomy" id="2014873"/>
    <lineage>
        <taxon>Bacteria</taxon>
        <taxon>Bacillati</taxon>
        <taxon>Chloroflexota</taxon>
        <taxon>Ktedonobacteria</taxon>
        <taxon>Ktedonobacterales</taxon>
        <taxon>Dictyobacteraceae</taxon>
        <taxon>Dictyobacter</taxon>
    </lineage>
</organism>
<evidence type="ECO:0000313" key="2">
    <source>
        <dbReference type="Proteomes" id="UP000287171"/>
    </source>
</evidence>
<reference evidence="2" key="1">
    <citation type="submission" date="2018-12" db="EMBL/GenBank/DDBJ databases">
        <title>Tengunoibacter tsumagoiensis gen. nov., sp. nov., Dictyobacter kobayashii sp. nov., D. alpinus sp. nov., and D. joshuensis sp. nov. and description of Dictyobacteraceae fam. nov. within the order Ktedonobacterales isolated from Tengu-no-mugimeshi.</title>
        <authorList>
            <person name="Wang C.M."/>
            <person name="Zheng Y."/>
            <person name="Sakai Y."/>
            <person name="Toyoda A."/>
            <person name="Minakuchi Y."/>
            <person name="Abe K."/>
            <person name="Yokota A."/>
            <person name="Yabe S."/>
        </authorList>
    </citation>
    <scope>NUCLEOTIDE SEQUENCE [LARGE SCALE GENOMIC DNA]</scope>
    <source>
        <strain evidence="2">Uno16</strain>
    </source>
</reference>
<keyword evidence="2" id="KW-1185">Reference proteome</keyword>
<sequence length="63" mass="6298">MQGATCLLLEMRGCKGPPVLCWKCEDARGHLSFAGNAGMQGAASPLTGGSGAVPPAISPYPPA</sequence>
<comment type="caution">
    <text evidence="1">The sequence shown here is derived from an EMBL/GenBank/DDBJ whole genome shotgun (WGS) entry which is preliminary data.</text>
</comment>
<dbReference type="Proteomes" id="UP000287171">
    <property type="component" value="Unassembled WGS sequence"/>
</dbReference>
<name>A0A402B3W4_9CHLR</name>
<protein>
    <submittedName>
        <fullName evidence="1">Uncharacterized protein</fullName>
    </submittedName>
</protein>
<accession>A0A402B3W4</accession>
<dbReference type="EMBL" id="BIFT01000001">
    <property type="protein sequence ID" value="GCE26054.1"/>
    <property type="molecule type" value="Genomic_DNA"/>
</dbReference>